<feature type="non-terminal residue" evidence="2">
    <location>
        <position position="1"/>
    </location>
</feature>
<proteinExistence type="predicted"/>
<name>A0A1Y2H4S2_9FUNG</name>
<feature type="region of interest" description="Disordered" evidence="1">
    <location>
        <begin position="84"/>
        <end position="118"/>
    </location>
</feature>
<sequence length="118" mass="12857">DPDPDTAMDPVMVMDTVDHHALLQLDPNTLDRLMLKSAYTGLQQAYANAQAEHIRVDALLVQAQLDARQLTLQVRALVDLILEKKPGFRRSNPNQRHQTTAPPPPPATANGTGSANAT</sequence>
<dbReference type="Proteomes" id="UP000193411">
    <property type="component" value="Unassembled WGS sequence"/>
</dbReference>
<evidence type="ECO:0000256" key="1">
    <source>
        <dbReference type="SAM" id="MobiDB-lite"/>
    </source>
</evidence>
<protein>
    <submittedName>
        <fullName evidence="2">Uncharacterized protein</fullName>
    </submittedName>
</protein>
<organism evidence="2 3">
    <name type="scientific">Catenaria anguillulae PL171</name>
    <dbReference type="NCBI Taxonomy" id="765915"/>
    <lineage>
        <taxon>Eukaryota</taxon>
        <taxon>Fungi</taxon>
        <taxon>Fungi incertae sedis</taxon>
        <taxon>Blastocladiomycota</taxon>
        <taxon>Blastocladiomycetes</taxon>
        <taxon>Blastocladiales</taxon>
        <taxon>Catenariaceae</taxon>
        <taxon>Catenaria</taxon>
    </lineage>
</organism>
<reference evidence="2 3" key="1">
    <citation type="submission" date="2016-07" db="EMBL/GenBank/DDBJ databases">
        <title>Pervasive Adenine N6-methylation of Active Genes in Fungi.</title>
        <authorList>
            <consortium name="DOE Joint Genome Institute"/>
            <person name="Mondo S.J."/>
            <person name="Dannebaum R.O."/>
            <person name="Kuo R.C."/>
            <person name="Labutti K."/>
            <person name="Haridas S."/>
            <person name="Kuo A."/>
            <person name="Salamov A."/>
            <person name="Ahrendt S.R."/>
            <person name="Lipzen A."/>
            <person name="Sullivan W."/>
            <person name="Andreopoulos W.B."/>
            <person name="Clum A."/>
            <person name="Lindquist E."/>
            <person name="Daum C."/>
            <person name="Ramamoorthy G.K."/>
            <person name="Gryganskyi A."/>
            <person name="Culley D."/>
            <person name="Magnuson J.K."/>
            <person name="James T.Y."/>
            <person name="O'Malley M.A."/>
            <person name="Stajich J.E."/>
            <person name="Spatafora J.W."/>
            <person name="Visel A."/>
            <person name="Grigoriev I.V."/>
        </authorList>
    </citation>
    <scope>NUCLEOTIDE SEQUENCE [LARGE SCALE GENOMIC DNA]</scope>
    <source>
        <strain evidence="2 3">PL171</strain>
    </source>
</reference>
<comment type="caution">
    <text evidence="2">The sequence shown here is derived from an EMBL/GenBank/DDBJ whole genome shotgun (WGS) entry which is preliminary data.</text>
</comment>
<keyword evidence="3" id="KW-1185">Reference proteome</keyword>
<accession>A0A1Y2H4S2</accession>
<dbReference type="EMBL" id="MCFL01000158">
    <property type="protein sequence ID" value="ORZ29567.1"/>
    <property type="molecule type" value="Genomic_DNA"/>
</dbReference>
<feature type="compositionally biased region" description="Low complexity" evidence="1">
    <location>
        <begin position="108"/>
        <end position="118"/>
    </location>
</feature>
<evidence type="ECO:0000313" key="2">
    <source>
        <dbReference type="EMBL" id="ORZ29567.1"/>
    </source>
</evidence>
<gene>
    <name evidence="2" type="ORF">BCR44DRAFT_38950</name>
</gene>
<dbReference type="AlphaFoldDB" id="A0A1Y2H4S2"/>
<evidence type="ECO:0000313" key="3">
    <source>
        <dbReference type="Proteomes" id="UP000193411"/>
    </source>
</evidence>